<dbReference type="PANTHER" id="PTHR14379">
    <property type="entry name" value="LIMKAIN B LKAP"/>
    <property type="match status" value="1"/>
</dbReference>
<reference evidence="2" key="2">
    <citation type="submission" date="2015-06" db="UniProtKB">
        <authorList>
            <consortium name="EnsemblMetazoa"/>
        </authorList>
    </citation>
    <scope>IDENTIFICATION</scope>
</reference>
<dbReference type="AlphaFoldDB" id="T1KGG5"/>
<name>T1KGG5_TETUR</name>
<dbReference type="GO" id="GO:1905762">
    <property type="term" value="F:CCR4-NOT complex binding"/>
    <property type="evidence" value="ECO:0007669"/>
    <property type="project" value="TreeGrafter"/>
</dbReference>
<keyword evidence="3" id="KW-1185">Reference proteome</keyword>
<dbReference type="GO" id="GO:0004540">
    <property type="term" value="F:RNA nuclease activity"/>
    <property type="evidence" value="ECO:0007669"/>
    <property type="project" value="InterPro"/>
</dbReference>
<dbReference type="Proteomes" id="UP000015104">
    <property type="component" value="Unassembled WGS sequence"/>
</dbReference>
<dbReference type="PANTHER" id="PTHR14379:SF3">
    <property type="entry name" value="MEIOSIS REGULATOR AND MRNA STABILITY FACTOR 1"/>
    <property type="match status" value="1"/>
</dbReference>
<dbReference type="EMBL" id="CAEY01000065">
    <property type="status" value="NOT_ANNOTATED_CDS"/>
    <property type="molecule type" value="Genomic_DNA"/>
</dbReference>
<dbReference type="Pfam" id="PF01936">
    <property type="entry name" value="NYN"/>
    <property type="match status" value="1"/>
</dbReference>
<dbReference type="InterPro" id="IPR024768">
    <property type="entry name" value="Marf1"/>
</dbReference>
<dbReference type="GO" id="GO:0010468">
    <property type="term" value="P:regulation of gene expression"/>
    <property type="evidence" value="ECO:0007669"/>
    <property type="project" value="InterPro"/>
</dbReference>
<reference evidence="3" key="1">
    <citation type="submission" date="2011-08" db="EMBL/GenBank/DDBJ databases">
        <authorList>
            <person name="Rombauts S."/>
        </authorList>
    </citation>
    <scope>NUCLEOTIDE SEQUENCE</scope>
    <source>
        <strain evidence="3">London</strain>
    </source>
</reference>
<accession>T1KGG5</accession>
<feature type="domain" description="NYN" evidence="1">
    <location>
        <begin position="6"/>
        <end position="143"/>
    </location>
</feature>
<evidence type="ECO:0000313" key="3">
    <source>
        <dbReference type="Proteomes" id="UP000015104"/>
    </source>
</evidence>
<organism evidence="2 3">
    <name type="scientific">Tetranychus urticae</name>
    <name type="common">Two-spotted spider mite</name>
    <dbReference type="NCBI Taxonomy" id="32264"/>
    <lineage>
        <taxon>Eukaryota</taxon>
        <taxon>Metazoa</taxon>
        <taxon>Ecdysozoa</taxon>
        <taxon>Arthropoda</taxon>
        <taxon>Chelicerata</taxon>
        <taxon>Arachnida</taxon>
        <taxon>Acari</taxon>
        <taxon>Acariformes</taxon>
        <taxon>Trombidiformes</taxon>
        <taxon>Prostigmata</taxon>
        <taxon>Eleutherengona</taxon>
        <taxon>Raphignathae</taxon>
        <taxon>Tetranychoidea</taxon>
        <taxon>Tetranychidae</taxon>
        <taxon>Tetranychus</taxon>
    </lineage>
</organism>
<dbReference type="HOGENOM" id="CLU_009071_0_0_1"/>
<evidence type="ECO:0000259" key="1">
    <source>
        <dbReference type="Pfam" id="PF01936"/>
    </source>
</evidence>
<dbReference type="eggNOG" id="ENOG502QUYZ">
    <property type="taxonomic scope" value="Eukaryota"/>
</dbReference>
<protein>
    <recommendedName>
        <fullName evidence="1">NYN domain-containing protein</fullName>
    </recommendedName>
</protein>
<sequence length="905" mass="103478">MGKPCAVFWDIQNVGIPRGQSVNSIIKLIRSTIIKPYELNEIFFFCVCDVHKLSSNVGHSLVNLDVDIVQAYNGVKDSADIKIMDLMRKFVKVAGQECTIILLSGDADYYGTLSDLKKLHNASIHLIRLANSCSPKLEQIADYTFMLNNGVLKPIKSTGSPKSRYHGHFLKVALINDSPLTKILKYLKPQSKGREVKALTFVKSKQFLKSTSVPAPVPDGQCILSSKSFLWIVFTFKSDAQKCLSKVKASYPDAVISEPPDDLTYAWHESPYTVKLYKQKVSNSTTISDLKPNKPAKLVNLKENESEIIKLFNRFSLILNSQDLKLSDKISKLNELVTLNGANNLNSNYRVTDQWKLVFYYNYKIPSHLTTKWSLIHNLFAQFYHLGVRKVCFDGRFYWVHLDCEESYQYVCHNRERLDLASLASTYVPITTPPEAALHEITDKMNRYRFDNPWCFLPDLELYCYVISLHKDFHADFIDKSRGKLSQCECIFIKSFSGEIWLGFPDKRICKESEKYIVNKLLFNSRKPNKPITMAQPPKKLLESIELKDLIGEAYDLAFLSNELVISRKLNESKNSKILHQLSFQPSSLVKTEQVWDNPLFYVTVSGLGPNAPYPPLDLTKIIKILVTFGKVIPMAAMASVVQVPMQWSFTASITEVCFIFSSWVEVKTMAHYLSNVKIGYIDSPYNEPRVQSSGLLTKEKLNTLDYYIINDQRKVLEKIVQNKSLVNKLNSNSSILQPTSDIDVLDGEVVKKLQYLFVITTNSEFKFTSGMISIIKLHLVSMDCPVYIEFEDKIWVAFDDSEKGIKAKTEIEQIKFKMLHEKDNDDFYVWITMNLITSAPLKVTQMLAKKLFDSTQDKGDYKGCDFMKCDIESFVPLGHFNYCYKQAMQMECAHNLYKPNIPSL</sequence>
<dbReference type="GO" id="GO:0005777">
    <property type="term" value="C:peroxisome"/>
    <property type="evidence" value="ECO:0007669"/>
    <property type="project" value="InterPro"/>
</dbReference>
<dbReference type="Gene3D" id="3.40.50.1010">
    <property type="entry name" value="5'-nuclease"/>
    <property type="match status" value="1"/>
</dbReference>
<proteinExistence type="predicted"/>
<dbReference type="InterPro" id="IPR021139">
    <property type="entry name" value="NYN"/>
</dbReference>
<dbReference type="STRING" id="32264.T1KGG5"/>
<dbReference type="EnsemblMetazoa" id="tetur11g00720.1">
    <property type="protein sequence ID" value="tetur11g00720.1"/>
    <property type="gene ID" value="tetur11g00720"/>
</dbReference>
<evidence type="ECO:0000313" key="2">
    <source>
        <dbReference type="EnsemblMetazoa" id="tetur11g00720.1"/>
    </source>
</evidence>